<evidence type="ECO:0000256" key="3">
    <source>
        <dbReference type="ARBA" id="ARBA00022741"/>
    </source>
</evidence>
<dbReference type="RefSeq" id="WP_111524851.1">
    <property type="nucleotide sequence ID" value="NZ_CP032364.1"/>
</dbReference>
<dbReference type="SMART" id="SM00740">
    <property type="entry name" value="PASTA"/>
    <property type="match status" value="3"/>
</dbReference>
<dbReference type="Pfam" id="PF00069">
    <property type="entry name" value="Pkinase"/>
    <property type="match status" value="1"/>
</dbReference>
<dbReference type="SUPFAM" id="SSF56112">
    <property type="entry name" value="Protein kinase-like (PK-like)"/>
    <property type="match status" value="1"/>
</dbReference>
<dbReference type="InterPro" id="IPR008266">
    <property type="entry name" value="Tyr_kinase_AS"/>
</dbReference>
<dbReference type="PROSITE" id="PS50011">
    <property type="entry name" value="PROTEIN_KINASE_DOM"/>
    <property type="match status" value="1"/>
</dbReference>
<dbReference type="PANTHER" id="PTHR24345:SF91">
    <property type="entry name" value="SERINE_THREONINE-PROTEIN KINASE PLK4"/>
    <property type="match status" value="1"/>
</dbReference>
<dbReference type="CDD" id="cd14014">
    <property type="entry name" value="STKc_PknB_like"/>
    <property type="match status" value="1"/>
</dbReference>
<feature type="region of interest" description="Disordered" evidence="6">
    <location>
        <begin position="683"/>
        <end position="777"/>
    </location>
</feature>
<dbReference type="GO" id="GO:0004674">
    <property type="term" value="F:protein serine/threonine kinase activity"/>
    <property type="evidence" value="ECO:0007669"/>
    <property type="project" value="UniProtKB-KW"/>
</dbReference>
<evidence type="ECO:0000256" key="4">
    <source>
        <dbReference type="ARBA" id="ARBA00022777"/>
    </source>
</evidence>
<organism evidence="8 9">
    <name type="scientific">Lachnoanaerobaculum umeaense</name>
    <dbReference type="NCBI Taxonomy" id="617123"/>
    <lineage>
        <taxon>Bacteria</taxon>
        <taxon>Bacillati</taxon>
        <taxon>Bacillota</taxon>
        <taxon>Clostridia</taxon>
        <taxon>Lachnospirales</taxon>
        <taxon>Lachnospiraceae</taxon>
        <taxon>Lachnoanaerobaculum</taxon>
    </lineage>
</organism>
<keyword evidence="1" id="KW-0723">Serine/threonine-protein kinase</keyword>
<keyword evidence="9" id="KW-1185">Reference proteome</keyword>
<dbReference type="GO" id="GO:0005524">
    <property type="term" value="F:ATP binding"/>
    <property type="evidence" value="ECO:0007669"/>
    <property type="project" value="UniProtKB-UniRule"/>
</dbReference>
<evidence type="ECO:0000256" key="5">
    <source>
        <dbReference type="ARBA" id="ARBA00022840"/>
    </source>
</evidence>
<dbReference type="CDD" id="cd06577">
    <property type="entry name" value="PASTA_pknB"/>
    <property type="match status" value="1"/>
</dbReference>
<dbReference type="Proteomes" id="UP000265562">
    <property type="component" value="Chromosome"/>
</dbReference>
<dbReference type="AlphaFoldDB" id="A0A385Q1G0"/>
<keyword evidence="4" id="KW-0418">Kinase</keyword>
<keyword evidence="7" id="KW-0472">Membrane</keyword>
<dbReference type="PROSITE" id="PS00109">
    <property type="entry name" value="PROTEIN_KINASE_TYR"/>
    <property type="match status" value="1"/>
</dbReference>
<dbReference type="PROSITE" id="PS51178">
    <property type="entry name" value="PASTA"/>
    <property type="match status" value="3"/>
</dbReference>
<dbReference type="InterPro" id="IPR020635">
    <property type="entry name" value="Tyr_kinase_cat_dom"/>
</dbReference>
<dbReference type="Gene3D" id="3.30.10.20">
    <property type="match status" value="3"/>
</dbReference>
<keyword evidence="7" id="KW-1133">Transmembrane helix</keyword>
<dbReference type="EMBL" id="CP032364">
    <property type="protein sequence ID" value="AYA99589.1"/>
    <property type="molecule type" value="Genomic_DNA"/>
</dbReference>
<name>A0A385Q1G0_9FIRM</name>
<dbReference type="InterPro" id="IPR017441">
    <property type="entry name" value="Protein_kinase_ATP_BS"/>
</dbReference>
<feature type="compositionally biased region" description="Polar residues" evidence="6">
    <location>
        <begin position="691"/>
        <end position="719"/>
    </location>
</feature>
<feature type="compositionally biased region" description="Low complexity" evidence="6">
    <location>
        <begin position="730"/>
        <end position="742"/>
    </location>
</feature>
<dbReference type="Pfam" id="PF03793">
    <property type="entry name" value="PASTA"/>
    <property type="match status" value="2"/>
</dbReference>
<evidence type="ECO:0000313" key="9">
    <source>
        <dbReference type="Proteomes" id="UP000265562"/>
    </source>
</evidence>
<dbReference type="KEGG" id="lua:D4A81_06355"/>
<keyword evidence="5" id="KW-0067">ATP-binding</keyword>
<evidence type="ECO:0000256" key="7">
    <source>
        <dbReference type="SAM" id="Phobius"/>
    </source>
</evidence>
<protein>
    <submittedName>
        <fullName evidence="8">PASTA domain-containing protein</fullName>
    </submittedName>
</protein>
<dbReference type="Gene3D" id="1.10.510.10">
    <property type="entry name" value="Transferase(Phosphotransferase) domain 1"/>
    <property type="match status" value="1"/>
</dbReference>
<keyword evidence="2" id="KW-0808">Transferase</keyword>
<reference evidence="8 9" key="1">
    <citation type="submission" date="2018-09" db="EMBL/GenBank/DDBJ databases">
        <title>Genome sequencing of Lachnoanaerobaculum umeaense DSM 23576.</title>
        <authorList>
            <person name="Kook J.-K."/>
            <person name="Park S.-N."/>
            <person name="Lim Y.K."/>
        </authorList>
    </citation>
    <scope>NUCLEOTIDE SEQUENCE [LARGE SCALE GENOMIC DNA]</scope>
    <source>
        <strain evidence="9">DSM 23576 \ CCUG 58757</strain>
    </source>
</reference>
<evidence type="ECO:0000256" key="2">
    <source>
        <dbReference type="ARBA" id="ARBA00022679"/>
    </source>
</evidence>
<keyword evidence="3" id="KW-0547">Nucleotide-binding</keyword>
<dbReference type="InterPro" id="IPR000719">
    <property type="entry name" value="Prot_kinase_dom"/>
</dbReference>
<dbReference type="PROSITE" id="PS00107">
    <property type="entry name" value="PROTEIN_KINASE_ATP"/>
    <property type="match status" value="1"/>
</dbReference>
<gene>
    <name evidence="8" type="ORF">D4A81_06355</name>
</gene>
<evidence type="ECO:0000256" key="1">
    <source>
        <dbReference type="ARBA" id="ARBA00022527"/>
    </source>
</evidence>
<proteinExistence type="predicted"/>
<dbReference type="SMART" id="SM00219">
    <property type="entry name" value="TyrKc"/>
    <property type="match status" value="1"/>
</dbReference>
<dbReference type="OrthoDB" id="9788659at2"/>
<feature type="transmembrane region" description="Helical" evidence="7">
    <location>
        <begin position="342"/>
        <end position="363"/>
    </location>
</feature>
<keyword evidence="7" id="KW-0812">Transmembrane</keyword>
<feature type="compositionally biased region" description="Low complexity" evidence="6">
    <location>
        <begin position="750"/>
        <end position="759"/>
    </location>
</feature>
<evidence type="ECO:0000256" key="6">
    <source>
        <dbReference type="SAM" id="MobiDB-lite"/>
    </source>
</evidence>
<dbReference type="Gene3D" id="3.30.200.20">
    <property type="entry name" value="Phosphorylase Kinase, domain 1"/>
    <property type="match status" value="1"/>
</dbReference>
<sequence>MKRLCMGCMQEYDEQYDICPFCGYAHGTPPQEAYHMTPGTILNDKYIIGKVLGFGGFGITYIAYDKILEQRVAIKEYMPGEFSTRMPEQKTVTVFSGDREEQFKEGLMKIELEAKKLSKFSSVPNIVHIYDCFQANNTVYIVMEYLDGETLKEKLNREGNMPVQEAFDIVMKVIAAMKKVHKEGIIHRDIAPDNIFVLKNGDIKVIDFGAARYATTKHSKSLSVIIKPGYAPEEQYRSRGDQGPHTDVYALAATFYKMITGITPEDAMERSVKDMLKRPSKLGIEISKPMDTAIMNALMVNIEDRTPTMDEFEEELNNAEVKERKKTAAKDRSGKIPLSVKIGILVGVAIVAVSTITVFSMNFAPKLISEAIFGEKEIPAPNLINQDFDNARENNIKYINVVDNGKKPSDDILLGKIITQDPAPGTTITTGSTIFVTISSGKEPMIIPNAVGMRIDEAQNIFKSMYKNVEVVASTDDMSAYPPGTVVSQSIEAYSGTVIPGDGDSIVLTYNANGFDLENYTVDKTSTTVPDEADVKNKDFWEIQKSYYDQNAIFLSPVYVLKDGDKYVLSSDEKKEIAGLSTDAEKGKILAIDTVDGKNIDKILQVYVYDGIIPFKVDDYRGSAFADVQSKFLTYGINVNVEYSYDPSVAKDSIIEQKYASGEALVQGMLLHEGDSVTLIVNTGEAPQDGSVPNTTQPQNNSSTKPTQNVTSTSKASQETVKESNTTRETQAATSAPTTAAPTQPPTTTAPPQTANPTQRETQATIAPDVVDDLVDQ</sequence>
<dbReference type="InterPro" id="IPR005543">
    <property type="entry name" value="PASTA_dom"/>
</dbReference>
<accession>A0A385Q1G0</accession>
<dbReference type="GO" id="GO:0004713">
    <property type="term" value="F:protein tyrosine kinase activity"/>
    <property type="evidence" value="ECO:0007669"/>
    <property type="project" value="InterPro"/>
</dbReference>
<dbReference type="InterPro" id="IPR011009">
    <property type="entry name" value="Kinase-like_dom_sf"/>
</dbReference>
<dbReference type="PANTHER" id="PTHR24345">
    <property type="entry name" value="SERINE/THREONINE-PROTEIN KINASE PLK"/>
    <property type="match status" value="1"/>
</dbReference>
<evidence type="ECO:0000313" key="8">
    <source>
        <dbReference type="EMBL" id="AYA99589.1"/>
    </source>
</evidence>